<comment type="subcellular location">
    <subcellularLocation>
        <location evidence="2">Cell membrane</location>
        <topology evidence="2">Lipid-anchor</topology>
        <topology evidence="2">GPI-anchor</topology>
    </subcellularLocation>
</comment>
<evidence type="ECO:0000256" key="7">
    <source>
        <dbReference type="ARBA" id="ARBA00023288"/>
    </source>
</evidence>
<evidence type="ECO:0000256" key="8">
    <source>
        <dbReference type="ARBA" id="ARBA00023326"/>
    </source>
</evidence>
<dbReference type="GO" id="GO:0006032">
    <property type="term" value="P:chitin catabolic process"/>
    <property type="evidence" value="ECO:0007669"/>
    <property type="project" value="UniProtKB-KW"/>
</dbReference>
<keyword evidence="11" id="KW-0732">Signal</keyword>
<evidence type="ECO:0000256" key="9">
    <source>
        <dbReference type="ARBA" id="ARBA00024056"/>
    </source>
</evidence>
<keyword evidence="3" id="KW-0336">GPI-anchor</keyword>
<gene>
    <name evidence="13" type="ORF">Rt10032_c18g5943</name>
</gene>
<dbReference type="GO" id="GO:0009272">
    <property type="term" value="P:fungal-type cell wall biogenesis"/>
    <property type="evidence" value="ECO:0007669"/>
    <property type="project" value="UniProtKB-ARBA"/>
</dbReference>
<dbReference type="SUPFAM" id="SSF88713">
    <property type="entry name" value="Glycoside hydrolase/deacetylase"/>
    <property type="match status" value="1"/>
</dbReference>
<dbReference type="Pfam" id="PF01522">
    <property type="entry name" value="Polysacc_deac_1"/>
    <property type="match status" value="1"/>
</dbReference>
<keyword evidence="6" id="KW-0170">Cobalt</keyword>
<name>A0A511KPY5_RHOTO</name>
<dbReference type="PROSITE" id="PS51677">
    <property type="entry name" value="NODB"/>
    <property type="match status" value="1"/>
</dbReference>
<dbReference type="EC" id="3.5.1.41" evidence="9"/>
<dbReference type="InterPro" id="IPR050248">
    <property type="entry name" value="Polysacc_deacetylase_ArnD"/>
</dbReference>
<reference evidence="13 14" key="1">
    <citation type="submission" date="2019-07" db="EMBL/GenBank/DDBJ databases">
        <title>Rhodotorula toruloides NBRC10032 genome sequencing.</title>
        <authorList>
            <person name="Shida Y."/>
            <person name="Takaku H."/>
            <person name="Ogasawara W."/>
            <person name="Mori K."/>
        </authorList>
    </citation>
    <scope>NUCLEOTIDE SEQUENCE [LARGE SCALE GENOMIC DNA]</scope>
    <source>
        <strain evidence="13 14">NBRC10032</strain>
    </source>
</reference>
<keyword evidence="3" id="KW-0325">Glycoprotein</keyword>
<dbReference type="GO" id="GO:0004099">
    <property type="term" value="F:chitin deacetylase activity"/>
    <property type="evidence" value="ECO:0007669"/>
    <property type="project" value="UniProtKB-EC"/>
</dbReference>
<dbReference type="EMBL" id="BJWK01000018">
    <property type="protein sequence ID" value="GEM11926.1"/>
    <property type="molecule type" value="Genomic_DNA"/>
</dbReference>
<evidence type="ECO:0000256" key="4">
    <source>
        <dbReference type="ARBA" id="ARBA00023024"/>
    </source>
</evidence>
<organism evidence="13 14">
    <name type="scientific">Rhodotorula toruloides</name>
    <name type="common">Yeast</name>
    <name type="synonym">Rhodosporidium toruloides</name>
    <dbReference type="NCBI Taxonomy" id="5286"/>
    <lineage>
        <taxon>Eukaryota</taxon>
        <taxon>Fungi</taxon>
        <taxon>Dikarya</taxon>
        <taxon>Basidiomycota</taxon>
        <taxon>Pucciniomycotina</taxon>
        <taxon>Microbotryomycetes</taxon>
        <taxon>Sporidiobolales</taxon>
        <taxon>Sporidiobolaceae</taxon>
        <taxon>Rhodotorula</taxon>
    </lineage>
</organism>
<evidence type="ECO:0000256" key="2">
    <source>
        <dbReference type="ARBA" id="ARBA00004609"/>
    </source>
</evidence>
<dbReference type="Proteomes" id="UP000321518">
    <property type="component" value="Unassembled WGS sequence"/>
</dbReference>
<evidence type="ECO:0000256" key="6">
    <source>
        <dbReference type="ARBA" id="ARBA00023285"/>
    </source>
</evidence>
<comment type="catalytic activity">
    <reaction evidence="10">
        <text>[(1-&gt;4)-N-acetyl-beta-D-glucosaminyl](n) + n H2O = chitosan + n acetate</text>
        <dbReference type="Rhea" id="RHEA:10464"/>
        <dbReference type="Rhea" id="RHEA-COMP:9593"/>
        <dbReference type="Rhea" id="RHEA-COMP:9597"/>
        <dbReference type="ChEBI" id="CHEBI:15377"/>
        <dbReference type="ChEBI" id="CHEBI:17029"/>
        <dbReference type="ChEBI" id="CHEBI:30089"/>
        <dbReference type="ChEBI" id="CHEBI:57704"/>
        <dbReference type="EC" id="3.5.1.41"/>
    </reaction>
    <physiologicalReaction direction="left-to-right" evidence="10">
        <dbReference type="Rhea" id="RHEA:10465"/>
    </physiologicalReaction>
</comment>
<keyword evidence="5" id="KW-0119">Carbohydrate metabolism</keyword>
<evidence type="ECO:0000256" key="10">
    <source>
        <dbReference type="ARBA" id="ARBA00048494"/>
    </source>
</evidence>
<feature type="signal peptide" evidence="11">
    <location>
        <begin position="1"/>
        <end position="16"/>
    </location>
</feature>
<proteinExistence type="predicted"/>
<feature type="chain" id="PRO_5021937305" description="chitin deacetylase" evidence="11">
    <location>
        <begin position="17"/>
        <end position="276"/>
    </location>
</feature>
<dbReference type="PANTHER" id="PTHR10587">
    <property type="entry name" value="GLYCOSYL TRANSFERASE-RELATED"/>
    <property type="match status" value="1"/>
</dbReference>
<dbReference type="AlphaFoldDB" id="A0A511KPY5"/>
<evidence type="ECO:0000256" key="11">
    <source>
        <dbReference type="SAM" id="SignalP"/>
    </source>
</evidence>
<keyword evidence="3" id="KW-0472">Membrane</keyword>
<dbReference type="OrthoDB" id="407355at2759"/>
<dbReference type="InterPro" id="IPR002509">
    <property type="entry name" value="NODB_dom"/>
</dbReference>
<evidence type="ECO:0000256" key="1">
    <source>
        <dbReference type="ARBA" id="ARBA00001941"/>
    </source>
</evidence>
<evidence type="ECO:0000256" key="5">
    <source>
        <dbReference type="ARBA" id="ARBA00023277"/>
    </source>
</evidence>
<keyword evidence="7" id="KW-0449">Lipoprotein</keyword>
<dbReference type="GO" id="GO:0098552">
    <property type="term" value="C:side of membrane"/>
    <property type="evidence" value="ECO:0007669"/>
    <property type="project" value="UniProtKB-KW"/>
</dbReference>
<evidence type="ECO:0000313" key="14">
    <source>
        <dbReference type="Proteomes" id="UP000321518"/>
    </source>
</evidence>
<dbReference type="GO" id="GO:0005886">
    <property type="term" value="C:plasma membrane"/>
    <property type="evidence" value="ECO:0007669"/>
    <property type="project" value="UniProtKB-SubCell"/>
</dbReference>
<evidence type="ECO:0000256" key="3">
    <source>
        <dbReference type="ARBA" id="ARBA00022622"/>
    </source>
</evidence>
<dbReference type="InterPro" id="IPR011330">
    <property type="entry name" value="Glyco_hydro/deAcase_b/a-brl"/>
</dbReference>
<protein>
    <recommendedName>
        <fullName evidence="9">chitin deacetylase</fullName>
        <ecNumber evidence="9">3.5.1.41</ecNumber>
    </recommendedName>
</protein>
<dbReference type="PANTHER" id="PTHR10587:SF135">
    <property type="entry name" value="CHITIN DEACETYLASE 3"/>
    <property type="match status" value="1"/>
</dbReference>
<keyword evidence="4" id="KW-0146">Chitin degradation</keyword>
<dbReference type="Gene3D" id="3.20.20.370">
    <property type="entry name" value="Glycoside hydrolase/deacetylase"/>
    <property type="match status" value="1"/>
</dbReference>
<accession>A0A511KPY5</accession>
<dbReference type="GO" id="GO:0000272">
    <property type="term" value="P:polysaccharide catabolic process"/>
    <property type="evidence" value="ECO:0007669"/>
    <property type="project" value="UniProtKB-KW"/>
</dbReference>
<evidence type="ECO:0000259" key="12">
    <source>
        <dbReference type="PROSITE" id="PS51677"/>
    </source>
</evidence>
<comment type="caution">
    <text evidence="13">The sequence shown here is derived from an EMBL/GenBank/DDBJ whole genome shotgun (WGS) entry which is preliminary data.</text>
</comment>
<keyword evidence="8" id="KW-0624">Polysaccharide degradation</keyword>
<evidence type="ECO:0000313" key="13">
    <source>
        <dbReference type="EMBL" id="GEM11926.1"/>
    </source>
</evidence>
<sequence length="276" mass="29935">MRLWLAALGLLTSTLASPLYSRQTSTLPAPGIRGPTPKSEWVARYEAAKAAGQIPTFAPAKMSSTGIAGCFGDDNISDAPDGTYGVSFDEGPLPSSLALYQFLLKQNQTATHFFIGTNIVNNPDMTTLNDTQILGELGWTAQAIHDFSGGLVPKFWRPPYGDVDDRVRAIAREVFNLTLVGWNRDSNDWCLNSGPGACPSYGPQSQADLESKLRGWMVGRKSPGSCGLEHESGDKTVGAFINTYPGIKQHGWDARCIPDLFNLSWYLNSPRNAPAH</sequence>
<comment type="cofactor">
    <cofactor evidence="1">
        <name>Co(2+)</name>
        <dbReference type="ChEBI" id="CHEBI:48828"/>
    </cofactor>
</comment>
<feature type="domain" description="NodB homology" evidence="12">
    <location>
        <begin position="25"/>
        <end position="255"/>
    </location>
</feature>